<gene>
    <name evidence="1" type="ORF">Glove_153g17</name>
</gene>
<proteinExistence type="predicted"/>
<sequence length="51" mass="5778">MSNPPEIIIDANSGKISYATWEPYLERKVENLNLKAKEPVHEQYICGSGSR</sequence>
<keyword evidence="2" id="KW-1185">Reference proteome</keyword>
<accession>A0A397ISN1</accession>
<reference evidence="1 2" key="1">
    <citation type="submission" date="2018-08" db="EMBL/GenBank/DDBJ databases">
        <title>Genome and evolution of the arbuscular mycorrhizal fungus Diversispora epigaea (formerly Glomus versiforme) and its bacterial endosymbionts.</title>
        <authorList>
            <person name="Sun X."/>
            <person name="Fei Z."/>
            <person name="Harrison M."/>
        </authorList>
    </citation>
    <scope>NUCLEOTIDE SEQUENCE [LARGE SCALE GENOMIC DNA]</scope>
    <source>
        <strain evidence="1 2">IT104</strain>
    </source>
</reference>
<protein>
    <submittedName>
        <fullName evidence="1">Uncharacterized protein</fullName>
    </submittedName>
</protein>
<evidence type="ECO:0000313" key="2">
    <source>
        <dbReference type="Proteomes" id="UP000266861"/>
    </source>
</evidence>
<evidence type="ECO:0000313" key="1">
    <source>
        <dbReference type="EMBL" id="RHZ78971.1"/>
    </source>
</evidence>
<organism evidence="1 2">
    <name type="scientific">Diversispora epigaea</name>
    <dbReference type="NCBI Taxonomy" id="1348612"/>
    <lineage>
        <taxon>Eukaryota</taxon>
        <taxon>Fungi</taxon>
        <taxon>Fungi incertae sedis</taxon>
        <taxon>Mucoromycota</taxon>
        <taxon>Glomeromycotina</taxon>
        <taxon>Glomeromycetes</taxon>
        <taxon>Diversisporales</taxon>
        <taxon>Diversisporaceae</taxon>
        <taxon>Diversispora</taxon>
    </lineage>
</organism>
<comment type="caution">
    <text evidence="1">The sequence shown here is derived from an EMBL/GenBank/DDBJ whole genome shotgun (WGS) entry which is preliminary data.</text>
</comment>
<dbReference type="Proteomes" id="UP000266861">
    <property type="component" value="Unassembled WGS sequence"/>
</dbReference>
<name>A0A397ISN1_9GLOM</name>
<dbReference type="EMBL" id="PQFF01000144">
    <property type="protein sequence ID" value="RHZ78971.1"/>
    <property type="molecule type" value="Genomic_DNA"/>
</dbReference>
<dbReference type="AlphaFoldDB" id="A0A397ISN1"/>